<evidence type="ECO:0000313" key="9">
    <source>
        <dbReference type="Proteomes" id="UP000240830"/>
    </source>
</evidence>
<dbReference type="InterPro" id="IPR019775">
    <property type="entry name" value="WD40_repeat_CS"/>
</dbReference>
<dbReference type="GO" id="GO:0000920">
    <property type="term" value="P:septum digestion after cytokinesis"/>
    <property type="evidence" value="ECO:0007669"/>
    <property type="project" value="EnsemblFungi"/>
</dbReference>
<evidence type="ECO:0000256" key="1">
    <source>
        <dbReference type="ARBA" id="ARBA00004604"/>
    </source>
</evidence>
<feature type="repeat" description="WD" evidence="6">
    <location>
        <begin position="140"/>
        <end position="181"/>
    </location>
</feature>
<dbReference type="SUPFAM" id="SSF50998">
    <property type="entry name" value="Quinoprotein alcohol dehydrogenase-like"/>
    <property type="match status" value="1"/>
</dbReference>
<dbReference type="Pfam" id="PF04003">
    <property type="entry name" value="Utp12"/>
    <property type="match status" value="1"/>
</dbReference>
<dbReference type="InterPro" id="IPR011047">
    <property type="entry name" value="Quinoprotein_ADH-like_sf"/>
</dbReference>
<dbReference type="GO" id="GO:0034388">
    <property type="term" value="C:Pwp2p-containing subcomplex of 90S preribosome"/>
    <property type="evidence" value="ECO:0007669"/>
    <property type="project" value="EnsemblFungi"/>
</dbReference>
<dbReference type="InterPro" id="IPR027145">
    <property type="entry name" value="PWP2"/>
</dbReference>
<feature type="domain" description="Small-subunit processome Utp12" evidence="7">
    <location>
        <begin position="708"/>
        <end position="802"/>
    </location>
</feature>
<dbReference type="InterPro" id="IPR020472">
    <property type="entry name" value="WD40_PAC1"/>
</dbReference>
<dbReference type="SUPFAM" id="SSF50978">
    <property type="entry name" value="WD40 repeat-like"/>
    <property type="match status" value="2"/>
</dbReference>
<accession>A0A2H9TMI8</accession>
<dbReference type="PROSITE" id="PS00678">
    <property type="entry name" value="WD_REPEATS_1"/>
    <property type="match status" value="1"/>
</dbReference>
<reference evidence="8 9" key="1">
    <citation type="submission" date="2016-10" db="EMBL/GenBank/DDBJ databases">
        <title>The genome of Paramicrosporidium saccamoebae is the missing link in understanding Cryptomycota and Microsporidia evolution.</title>
        <authorList>
            <person name="Quandt C.A."/>
            <person name="Beaudet D."/>
            <person name="Corsaro D."/>
            <person name="Michel R."/>
            <person name="Corradi N."/>
            <person name="James T."/>
        </authorList>
    </citation>
    <scope>NUCLEOTIDE SEQUENCE [LARGE SCALE GENOMIC DNA]</scope>
    <source>
        <strain evidence="8 9">KSL3</strain>
    </source>
</reference>
<gene>
    <name evidence="8" type="ORF">PSACC_01201</name>
</gene>
<evidence type="ECO:0000256" key="3">
    <source>
        <dbReference type="ARBA" id="ARBA00022574"/>
    </source>
</evidence>
<comment type="similarity">
    <text evidence="2">Belongs to the WD repeat PWP2 family.</text>
</comment>
<dbReference type="Gene3D" id="2.130.10.10">
    <property type="entry name" value="YVTN repeat-like/Quinoprotein amine dehydrogenase"/>
    <property type="match status" value="3"/>
</dbReference>
<evidence type="ECO:0000256" key="4">
    <source>
        <dbReference type="ARBA" id="ARBA00022737"/>
    </source>
</evidence>
<proteinExistence type="inferred from homology"/>
<dbReference type="PRINTS" id="PR00320">
    <property type="entry name" value="GPROTEINBRPT"/>
</dbReference>
<dbReference type="InterPro" id="IPR001680">
    <property type="entry name" value="WD40_rpt"/>
</dbReference>
<feature type="repeat" description="WD" evidence="6">
    <location>
        <begin position="490"/>
        <end position="523"/>
    </location>
</feature>
<evidence type="ECO:0000313" key="8">
    <source>
        <dbReference type="EMBL" id="PJF18991.1"/>
    </source>
</evidence>
<dbReference type="Pfam" id="PF00400">
    <property type="entry name" value="WD40"/>
    <property type="match status" value="5"/>
</dbReference>
<dbReference type="AlphaFoldDB" id="A0A2H9TMI8"/>
<feature type="repeat" description="WD" evidence="6">
    <location>
        <begin position="361"/>
        <end position="402"/>
    </location>
</feature>
<name>A0A2H9TMI8_9FUNG</name>
<dbReference type="InterPro" id="IPR036322">
    <property type="entry name" value="WD40_repeat_dom_sf"/>
</dbReference>
<dbReference type="PROSITE" id="PS50294">
    <property type="entry name" value="WD_REPEATS_REGION"/>
    <property type="match status" value="4"/>
</dbReference>
<dbReference type="STRING" id="1246581.A0A2H9TMI8"/>
<dbReference type="CDD" id="cd00200">
    <property type="entry name" value="WD40"/>
    <property type="match status" value="1"/>
</dbReference>
<dbReference type="PANTHER" id="PTHR19858:SF0">
    <property type="entry name" value="PERIODIC TRYPTOPHAN PROTEIN 2 HOMOLOG"/>
    <property type="match status" value="1"/>
</dbReference>
<dbReference type="PANTHER" id="PTHR19858">
    <property type="entry name" value="WD40 REPEAT PROTEIN"/>
    <property type="match status" value="1"/>
</dbReference>
<dbReference type="GO" id="GO:0032040">
    <property type="term" value="C:small-subunit processome"/>
    <property type="evidence" value="ECO:0007669"/>
    <property type="project" value="EnsemblFungi"/>
</dbReference>
<comment type="subcellular location">
    <subcellularLocation>
        <location evidence="1">Nucleus</location>
        <location evidence="1">Nucleolus</location>
    </subcellularLocation>
</comment>
<evidence type="ECO:0000256" key="5">
    <source>
        <dbReference type="ARBA" id="ARBA00023242"/>
    </source>
</evidence>
<protein>
    <recommendedName>
        <fullName evidence="7">Small-subunit processome Utp12 domain-containing protein</fullName>
    </recommendedName>
</protein>
<dbReference type="GO" id="GO:0000447">
    <property type="term" value="P:endonucleolytic cleavage in ITS1 to separate SSU-rRNA from 5.8S rRNA and LSU-rRNA from tricistronic rRNA transcript (SSU-rRNA, 5.8S rRNA, LSU-rRNA)"/>
    <property type="evidence" value="ECO:0007669"/>
    <property type="project" value="EnsemblFungi"/>
</dbReference>
<dbReference type="PROSITE" id="PS50082">
    <property type="entry name" value="WD_REPEATS_2"/>
    <property type="match status" value="5"/>
</dbReference>
<comment type="caution">
    <text evidence="8">The sequence shown here is derived from an EMBL/GenBank/DDBJ whole genome shotgun (WGS) entry which is preliminary data.</text>
</comment>
<dbReference type="GO" id="GO:0000472">
    <property type="term" value="P:endonucleolytic cleavage to generate mature 5'-end of SSU-rRNA from (SSU-rRNA, 5.8S rRNA, LSU-rRNA)"/>
    <property type="evidence" value="ECO:0007669"/>
    <property type="project" value="EnsemblFungi"/>
</dbReference>
<keyword evidence="9" id="KW-1185">Reference proteome</keyword>
<keyword evidence="5" id="KW-0539">Nucleus</keyword>
<keyword evidence="4" id="KW-0677">Repeat</keyword>
<evidence type="ECO:0000256" key="6">
    <source>
        <dbReference type="PROSITE-ProRule" id="PRU00221"/>
    </source>
</evidence>
<organism evidence="8 9">
    <name type="scientific">Paramicrosporidium saccamoebae</name>
    <dbReference type="NCBI Taxonomy" id="1246581"/>
    <lineage>
        <taxon>Eukaryota</taxon>
        <taxon>Fungi</taxon>
        <taxon>Fungi incertae sedis</taxon>
        <taxon>Cryptomycota</taxon>
        <taxon>Cryptomycota incertae sedis</taxon>
        <taxon>Paramicrosporidium</taxon>
    </lineage>
</organism>
<feature type="repeat" description="WD" evidence="6">
    <location>
        <begin position="532"/>
        <end position="566"/>
    </location>
</feature>
<dbReference type="OrthoDB" id="3142434at2759"/>
<dbReference type="EMBL" id="MTSL01000090">
    <property type="protein sequence ID" value="PJF18991.1"/>
    <property type="molecule type" value="Genomic_DNA"/>
</dbReference>
<dbReference type="InterPro" id="IPR007148">
    <property type="entry name" value="SSU_processome_Utp12"/>
</dbReference>
<evidence type="ECO:0000256" key="2">
    <source>
        <dbReference type="ARBA" id="ARBA00010226"/>
    </source>
</evidence>
<dbReference type="GO" id="GO:0005737">
    <property type="term" value="C:cytoplasm"/>
    <property type="evidence" value="ECO:0007669"/>
    <property type="project" value="EnsemblFungi"/>
</dbReference>
<dbReference type="GO" id="GO:0000480">
    <property type="term" value="P:endonucleolytic cleavage in 5'-ETS of tricistronic rRNA transcript (SSU-rRNA, 5.8S rRNA, LSU-rRNA)"/>
    <property type="evidence" value="ECO:0007669"/>
    <property type="project" value="EnsemblFungi"/>
</dbReference>
<dbReference type="Proteomes" id="UP000240830">
    <property type="component" value="Unassembled WGS sequence"/>
</dbReference>
<sequence length="811" mass="89650">MRLNYKFSNLCGVVYKKGNLVYTTDGRGLYSAVGRRVTHFDLTENTSTTFPFELPTNVQRIAVSPDGMLLVAVDTTGQAVVVSIPHRIALHYVNFRTAVTAMTFSPDGTKLAVATDGRVRIWRTPSGQREFASLVLEKTMGGHTEEIVSFDWSSDSRYLLTASHDMTARLLDLRRDEENPQFVPIELRAHRHPLCGAYFAHKDQQVVTVARNGSLFIWKFDPVRGTMEERMPTIRHHLLQESNEQEENATASNTPSLSFRTKVTAVDYNKENHLLVVTFSNGVFSIFVIPSCSMAFITDTTTSADMATPTATTPIYTLSLTQSKVTSVAINATGEWIALGIAEHGQLLVWEWRSESFILKQQGHALAMTSLDYSPDGQTIVTGSADGRVKLWHASSGLCYATFAEHTASVTAVEFSAKSGKIVVSAASDGTVRAYDMLRYRNFRTFTTPTPVQFMSLAIDPSGEVVAAGTFDTFEIFLWSMQTGQLLEIIAGHTAPISALSFDPLGHRLASASWDRTVRLWDVFQRDKNMQSLDHSAEVTAVTFRPDGAEVVACTLAGEIVTWDVELATVTGVIEARRDVADKPLTSCALKSVCYSPDGTWLLVSGSFPFIALYDVANKVLLRRYPLTKMRRGQSVEMNVPSVKMAPTNRAFAALSPDGLVIHSLDEQLIFDPFDLELDITSENIQTALVSGEHLKAFIMALRLNIPKVTEHVIVSIPVNVLSLLVRGIPQKYLLSTLHALTLLAPHRVELLLRWVVAVLAEHTLTIKSLGRCETVLRVLLGKVKADYEVLGRVANQTIFMLECRSLVEIS</sequence>
<evidence type="ECO:0000259" key="7">
    <source>
        <dbReference type="Pfam" id="PF04003"/>
    </source>
</evidence>
<dbReference type="SMART" id="SM00320">
    <property type="entry name" value="WD40"/>
    <property type="match status" value="12"/>
</dbReference>
<dbReference type="InterPro" id="IPR015943">
    <property type="entry name" value="WD40/YVTN_repeat-like_dom_sf"/>
</dbReference>
<dbReference type="GO" id="GO:0030010">
    <property type="term" value="P:establishment of cell polarity"/>
    <property type="evidence" value="ECO:0007669"/>
    <property type="project" value="EnsemblFungi"/>
</dbReference>
<keyword evidence="3 6" id="KW-0853">WD repeat</keyword>
<dbReference type="GO" id="GO:0000028">
    <property type="term" value="P:ribosomal small subunit assembly"/>
    <property type="evidence" value="ECO:0007669"/>
    <property type="project" value="TreeGrafter"/>
</dbReference>
<feature type="repeat" description="WD" evidence="6">
    <location>
        <begin position="403"/>
        <end position="445"/>
    </location>
</feature>